<dbReference type="Pfam" id="PF26180">
    <property type="entry name" value="PAP-OAS1"/>
    <property type="match status" value="1"/>
</dbReference>
<dbReference type="InterPro" id="IPR054708">
    <property type="entry name" value="MTPAP-like_central"/>
</dbReference>
<dbReference type="Gene3D" id="1.10.1410.10">
    <property type="match status" value="1"/>
</dbReference>
<accession>A0AAW1SCJ0</accession>
<dbReference type="EMBL" id="JALJOU010000004">
    <property type="protein sequence ID" value="KAK9844155.1"/>
    <property type="molecule type" value="Genomic_DNA"/>
</dbReference>
<reference evidence="4 5" key="1">
    <citation type="journal article" date="2024" name="Nat. Commun.">
        <title>Phylogenomics reveals the evolutionary origins of lichenization in chlorophyte algae.</title>
        <authorList>
            <person name="Puginier C."/>
            <person name="Libourel C."/>
            <person name="Otte J."/>
            <person name="Skaloud P."/>
            <person name="Haon M."/>
            <person name="Grisel S."/>
            <person name="Petersen M."/>
            <person name="Berrin J.G."/>
            <person name="Delaux P.M."/>
            <person name="Dal Grande F."/>
            <person name="Keller J."/>
        </authorList>
    </citation>
    <scope>NUCLEOTIDE SEQUENCE [LARGE SCALE GENOMIC DNA]</scope>
    <source>
        <strain evidence="4 5">SAG 245.80</strain>
    </source>
</reference>
<evidence type="ECO:0000256" key="1">
    <source>
        <dbReference type="SAM" id="MobiDB-lite"/>
    </source>
</evidence>
<feature type="region of interest" description="Disordered" evidence="1">
    <location>
        <begin position="441"/>
        <end position="527"/>
    </location>
</feature>
<dbReference type="Proteomes" id="UP001445335">
    <property type="component" value="Unassembled WGS sequence"/>
</dbReference>
<keyword evidence="5" id="KW-1185">Reference proteome</keyword>
<evidence type="ECO:0000259" key="3">
    <source>
        <dbReference type="Pfam" id="PF26180"/>
    </source>
</evidence>
<comment type="caution">
    <text evidence="4">The sequence shown here is derived from an EMBL/GenBank/DDBJ whole genome shotgun (WGS) entry which is preliminary data.</text>
</comment>
<evidence type="ECO:0000313" key="5">
    <source>
        <dbReference type="Proteomes" id="UP001445335"/>
    </source>
</evidence>
<proteinExistence type="predicted"/>
<organism evidence="4 5">
    <name type="scientific">Elliptochloris bilobata</name>
    <dbReference type="NCBI Taxonomy" id="381761"/>
    <lineage>
        <taxon>Eukaryota</taxon>
        <taxon>Viridiplantae</taxon>
        <taxon>Chlorophyta</taxon>
        <taxon>core chlorophytes</taxon>
        <taxon>Trebouxiophyceae</taxon>
        <taxon>Trebouxiophyceae incertae sedis</taxon>
        <taxon>Elliptochloris clade</taxon>
        <taxon>Elliptochloris</taxon>
    </lineage>
</organism>
<evidence type="ECO:0000313" key="4">
    <source>
        <dbReference type="EMBL" id="KAK9844155.1"/>
    </source>
</evidence>
<dbReference type="InterPro" id="IPR043519">
    <property type="entry name" value="NT_sf"/>
</dbReference>
<dbReference type="CDD" id="cd05402">
    <property type="entry name" value="NT_PAP_TUTase"/>
    <property type="match status" value="1"/>
</dbReference>
<sequence length="637" mass="67400">MVDPARLESDRRAPIPEERWELLEARVDQLLQRIRPNRGSELRRAKVAEYVRSLVARCFKSEVQAFMFGSVPLKTYLPDGDIDMAVFQSHGASVRDTWTTKLGAVLEAEARSPSSRFRVKDVQVIHAEVKLLKCLVDNIVVDISFDTLNGLCTVAFLEVVDRHVGRAHLFKRSIILVKAWCYYESRLLGAHHGLISTYALETMVLYIFNLYHSQLHSPLRVLHKFLVEFSGFDWDRYCLSLRGPIALDSFPNPVVEPRVAEPGAPPLLLSDDFLAAVLAGYAPPAPSPPRAFAVKQLNVSDPLAPENNLGRSVSKASKARIRKALAHGAATLHAAAAQAGDEEAVAAVDRFFRNTLEVPCVPAPARPGAPPRTAAADMPPPPRIPGPRPPPGAGAQTPKAAWAPGAPGAAFAAAVAAQRSAQSVPAGLDREQLQRATRNGSGALAPAAHNGASEPMGNGGAAPRDAYGGHASTPHSDPEALQGNGQLPPAPEAVWHFNGERAPGQARDGRASPHLNPMPRGGQLMYPNPNLGAPYGVLLPHLANGDAGLPRPALPPGPPVSGPVQWMAVPGWDARAGSDEALVAAATAAAAAAVGAPPPPADDLLGNLMELRTCLERAEGDLVVGDRDPLGVAAGAA</sequence>
<evidence type="ECO:0008006" key="6">
    <source>
        <dbReference type="Google" id="ProtNLM"/>
    </source>
</evidence>
<dbReference type="Pfam" id="PF22600">
    <property type="entry name" value="MTPAP-like_central"/>
    <property type="match status" value="1"/>
</dbReference>
<dbReference type="InterPro" id="IPR058920">
    <property type="entry name" value="PAP-OAS1-bd-rel"/>
</dbReference>
<feature type="region of interest" description="Disordered" evidence="1">
    <location>
        <begin position="362"/>
        <end position="404"/>
    </location>
</feature>
<dbReference type="PANTHER" id="PTHR45979">
    <property type="entry name" value="PAP/OAS1 SUBSTRATE-BINDING DOMAIN SUPERFAMILY"/>
    <property type="match status" value="1"/>
</dbReference>
<dbReference type="SUPFAM" id="SSF81301">
    <property type="entry name" value="Nucleotidyltransferase"/>
    <property type="match status" value="1"/>
</dbReference>
<dbReference type="AlphaFoldDB" id="A0AAW1SCJ0"/>
<evidence type="ECO:0000259" key="2">
    <source>
        <dbReference type="Pfam" id="PF22600"/>
    </source>
</evidence>
<gene>
    <name evidence="4" type="ORF">WJX81_006214</name>
</gene>
<feature type="domain" description="Poly(A) RNA polymerase mitochondrial-like central palm" evidence="2">
    <location>
        <begin position="24"/>
        <end position="153"/>
    </location>
</feature>
<feature type="domain" description="PAP/OAS1 substrate-binding-related" evidence="3">
    <location>
        <begin position="164"/>
        <end position="356"/>
    </location>
</feature>
<dbReference type="PANTHER" id="PTHR45979:SF30">
    <property type="entry name" value="NUCLEOTIDYLTRANSFERASE"/>
    <property type="match status" value="1"/>
</dbReference>
<name>A0AAW1SCJ0_9CHLO</name>
<protein>
    <recommendedName>
        <fullName evidence="6">Polymerase nucleotidyl transferase domain-containing protein</fullName>
    </recommendedName>
</protein>
<dbReference type="SUPFAM" id="SSF81631">
    <property type="entry name" value="PAP/OAS1 substrate-binding domain"/>
    <property type="match status" value="1"/>
</dbReference>
<dbReference type="InterPro" id="IPR058921">
    <property type="entry name" value="PAP/OAS1-rel"/>
</dbReference>
<feature type="compositionally biased region" description="Pro residues" evidence="1">
    <location>
        <begin position="378"/>
        <end position="392"/>
    </location>
</feature>
<dbReference type="Gene3D" id="3.30.460.10">
    <property type="entry name" value="Beta Polymerase, domain 2"/>
    <property type="match status" value="1"/>
</dbReference>